<accession>A0A0B7IAQ9</accession>
<dbReference type="OrthoDB" id="1495718at2"/>
<sequence>MKKILLTTLLLINAVSFAQIRRAKGEIQPIKTYPIQIIKNQRAIEFAIDRFKKEQEKWFKFNRINLSISEMAFSNWSAGGDNSVTALLNAQFRRRFSETTYFWDNELEINYGANAQKGRGPRKTDDKFSITSSFGYRGNSKSRWYYTAKSQFLTQIYNGYAYPNTETAISKFMAPAHFTLGIGLEFVPDAKRFNIFISPITHRTLFVLDKTLADQGAFGVDEAEYDANGNMIKPGKKTKSQLGFYVSGNWRKEIAKNMQLENRFNFYGDYLKNVGNIDIDWESTLNLKVNTYVQARIGIHLKYDDDIKFYSYKGANGAIHQYGARPQLKQMLAAGLSYTF</sequence>
<dbReference type="EMBL" id="NSDI01000018">
    <property type="protein sequence ID" value="RIY35215.1"/>
    <property type="molecule type" value="Genomic_DNA"/>
</dbReference>
<dbReference type="InterPro" id="IPR021428">
    <property type="entry name" value="DUF3078"/>
</dbReference>
<proteinExistence type="predicted"/>
<feature type="chain" id="PRO_5007763050" evidence="1">
    <location>
        <begin position="19"/>
        <end position="340"/>
    </location>
</feature>
<keyword evidence="6" id="KW-1185">Reference proteome</keyword>
<gene>
    <name evidence="2" type="ORF">CCAND38_480005</name>
    <name evidence="3" type="ORF">CCAND93_550004</name>
    <name evidence="4" type="ORF">CKY20_11075</name>
</gene>
<evidence type="ECO:0000313" key="3">
    <source>
        <dbReference type="EMBL" id="CEN53765.1"/>
    </source>
</evidence>
<feature type="signal peptide" evidence="1">
    <location>
        <begin position="1"/>
        <end position="18"/>
    </location>
</feature>
<evidence type="ECO:0000313" key="6">
    <source>
        <dbReference type="Proteomes" id="UP000045051"/>
    </source>
</evidence>
<evidence type="ECO:0000313" key="4">
    <source>
        <dbReference type="EMBL" id="RIY35215.1"/>
    </source>
</evidence>
<dbReference type="STRING" id="1848903.CCAND38_480005"/>
<dbReference type="EMBL" id="CDOI01000160">
    <property type="protein sequence ID" value="CEN47784.1"/>
    <property type="molecule type" value="Genomic_DNA"/>
</dbReference>
<dbReference type="AlphaFoldDB" id="A0A0B7IAQ9"/>
<dbReference type="Pfam" id="PF11276">
    <property type="entry name" value="DUF3078"/>
    <property type="match status" value="1"/>
</dbReference>
<organism evidence="2 6">
    <name type="scientific">Capnocytophaga canis</name>
    <dbReference type="NCBI Taxonomy" id="1848903"/>
    <lineage>
        <taxon>Bacteria</taxon>
        <taxon>Pseudomonadati</taxon>
        <taxon>Bacteroidota</taxon>
        <taxon>Flavobacteriia</taxon>
        <taxon>Flavobacteriales</taxon>
        <taxon>Flavobacteriaceae</taxon>
        <taxon>Capnocytophaga</taxon>
    </lineage>
</organism>
<reference evidence="4 7" key="2">
    <citation type="submission" date="2017-08" db="EMBL/GenBank/DDBJ databases">
        <title>Capnocytophaga canis 17-158 assembly.</title>
        <authorList>
            <person name="Gulvik C.A."/>
        </authorList>
    </citation>
    <scope>NUCLEOTIDE SEQUENCE [LARGE SCALE GENOMIC DNA]</scope>
    <source>
        <strain evidence="4 7">17-158</strain>
    </source>
</reference>
<dbReference type="Proteomes" id="UP000038200">
    <property type="component" value="Unassembled WGS sequence"/>
</dbReference>
<reference evidence="5 6" key="1">
    <citation type="submission" date="2015-01" db="EMBL/GenBank/DDBJ databases">
        <authorList>
            <person name="MANFREDI Pablo"/>
        </authorList>
    </citation>
    <scope>NUCLEOTIDE SEQUENCE [LARGE SCALE GENOMIC DNA]</scope>
    <source>
        <strain evidence="2 6">CcD38</strain>
        <strain evidence="3 5">CcD93</strain>
    </source>
</reference>
<evidence type="ECO:0000313" key="2">
    <source>
        <dbReference type="EMBL" id="CEN47784.1"/>
    </source>
</evidence>
<dbReference type="RefSeq" id="WP_042008829.1">
    <property type="nucleotide sequence ID" value="NZ_CDOH01000135.1"/>
</dbReference>
<protein>
    <submittedName>
        <fullName evidence="4">DUF3078 domain-containing protein</fullName>
    </submittedName>
</protein>
<keyword evidence="1" id="KW-0732">Signal</keyword>
<dbReference type="Proteomes" id="UP000045051">
    <property type="component" value="Unassembled WGS sequence"/>
</dbReference>
<evidence type="ECO:0000313" key="7">
    <source>
        <dbReference type="Proteomes" id="UP000265497"/>
    </source>
</evidence>
<evidence type="ECO:0000313" key="5">
    <source>
        <dbReference type="Proteomes" id="UP000038200"/>
    </source>
</evidence>
<name>A0A0B7IAQ9_9FLAO</name>
<evidence type="ECO:0000256" key="1">
    <source>
        <dbReference type="SAM" id="SignalP"/>
    </source>
</evidence>
<dbReference type="EMBL" id="CDOL01000245">
    <property type="protein sequence ID" value="CEN53765.1"/>
    <property type="molecule type" value="Genomic_DNA"/>
</dbReference>
<dbReference type="Proteomes" id="UP000265497">
    <property type="component" value="Unassembled WGS sequence"/>
</dbReference>